<sequence length="127" mass="14423">MSSSQNDKKSSDAEMVEASSQTPESTPSDNAPACVAGFLSFRGKMARRKAEKDLSTFVPSLRLLLLRLTLQPSILWFRLRKMRGNSPGRVFCVFRMPRPSLLVHLQLRSLLTIRRRSLNRCLRQTAC</sequence>
<keyword evidence="3" id="KW-1185">Reference proteome</keyword>
<evidence type="ECO:0000313" key="3">
    <source>
        <dbReference type="Proteomes" id="UP000266723"/>
    </source>
</evidence>
<evidence type="ECO:0000256" key="1">
    <source>
        <dbReference type="SAM" id="MobiDB-lite"/>
    </source>
</evidence>
<comment type="caution">
    <text evidence="2">The sequence shown here is derived from an EMBL/GenBank/DDBJ whole genome shotgun (WGS) entry which is preliminary data.</text>
</comment>
<proteinExistence type="predicted"/>
<dbReference type="Proteomes" id="UP000266723">
    <property type="component" value="Unassembled WGS sequence"/>
</dbReference>
<accession>A0ABQ7E0N6</accession>
<name>A0ABQ7E0N6_BRACR</name>
<gene>
    <name evidence="2" type="ORF">DY000_02022016</name>
</gene>
<dbReference type="EMBL" id="QGKV02000299">
    <property type="protein sequence ID" value="KAF3590171.1"/>
    <property type="molecule type" value="Genomic_DNA"/>
</dbReference>
<organism evidence="2 3">
    <name type="scientific">Brassica cretica</name>
    <name type="common">Mustard</name>
    <dbReference type="NCBI Taxonomy" id="69181"/>
    <lineage>
        <taxon>Eukaryota</taxon>
        <taxon>Viridiplantae</taxon>
        <taxon>Streptophyta</taxon>
        <taxon>Embryophyta</taxon>
        <taxon>Tracheophyta</taxon>
        <taxon>Spermatophyta</taxon>
        <taxon>Magnoliopsida</taxon>
        <taxon>eudicotyledons</taxon>
        <taxon>Gunneridae</taxon>
        <taxon>Pentapetalae</taxon>
        <taxon>rosids</taxon>
        <taxon>malvids</taxon>
        <taxon>Brassicales</taxon>
        <taxon>Brassicaceae</taxon>
        <taxon>Brassiceae</taxon>
        <taxon>Brassica</taxon>
    </lineage>
</organism>
<feature type="region of interest" description="Disordered" evidence="1">
    <location>
        <begin position="1"/>
        <end position="32"/>
    </location>
</feature>
<protein>
    <submittedName>
        <fullName evidence="2">Uncharacterized protein</fullName>
    </submittedName>
</protein>
<feature type="compositionally biased region" description="Basic and acidic residues" evidence="1">
    <location>
        <begin position="1"/>
        <end position="12"/>
    </location>
</feature>
<reference evidence="2 3" key="1">
    <citation type="journal article" date="2020" name="BMC Genomics">
        <title>Intraspecific diversification of the crop wild relative Brassica cretica Lam. using demographic model selection.</title>
        <authorList>
            <person name="Kioukis A."/>
            <person name="Michalopoulou V.A."/>
            <person name="Briers L."/>
            <person name="Pirintsos S."/>
            <person name="Studholme D.J."/>
            <person name="Pavlidis P."/>
            <person name="Sarris P.F."/>
        </authorList>
    </citation>
    <scope>NUCLEOTIDE SEQUENCE [LARGE SCALE GENOMIC DNA]</scope>
    <source>
        <strain evidence="3">cv. PFS-1207/04</strain>
    </source>
</reference>
<feature type="compositionally biased region" description="Polar residues" evidence="1">
    <location>
        <begin position="18"/>
        <end position="29"/>
    </location>
</feature>
<evidence type="ECO:0000313" key="2">
    <source>
        <dbReference type="EMBL" id="KAF3590171.1"/>
    </source>
</evidence>